<dbReference type="InterPro" id="IPR036779">
    <property type="entry name" value="LysM_dom_sf"/>
</dbReference>
<keyword evidence="4" id="KW-0325">Glycoprotein</keyword>
<dbReference type="InterPro" id="IPR034836">
    <property type="entry name" value="CBM20_glucoamylase"/>
</dbReference>
<dbReference type="InterPro" id="IPR018392">
    <property type="entry name" value="LysM"/>
</dbReference>
<evidence type="ECO:0000256" key="5">
    <source>
        <dbReference type="ARBA" id="ARBA00023277"/>
    </source>
</evidence>
<evidence type="ECO:0000313" key="11">
    <source>
        <dbReference type="Proteomes" id="UP000194280"/>
    </source>
</evidence>
<evidence type="ECO:0000256" key="7">
    <source>
        <dbReference type="SAM" id="MobiDB-lite"/>
    </source>
</evidence>
<keyword evidence="11" id="KW-1185">Reference proteome</keyword>
<keyword evidence="1" id="KW-0147">Chitin-binding</keyword>
<dbReference type="PANTHER" id="PTHR34997:SF2">
    <property type="entry name" value="LYSM DOMAIN-CONTAINING PROTEIN-RELATED"/>
    <property type="match status" value="1"/>
</dbReference>
<keyword evidence="3" id="KW-0843">Virulence</keyword>
<organism evidence="10 11">
    <name type="scientific">Hortaea werneckii EXF-2000</name>
    <dbReference type="NCBI Taxonomy" id="1157616"/>
    <lineage>
        <taxon>Eukaryota</taxon>
        <taxon>Fungi</taxon>
        <taxon>Dikarya</taxon>
        <taxon>Ascomycota</taxon>
        <taxon>Pezizomycotina</taxon>
        <taxon>Dothideomycetes</taxon>
        <taxon>Dothideomycetidae</taxon>
        <taxon>Mycosphaerellales</taxon>
        <taxon>Teratosphaeriaceae</taxon>
        <taxon>Hortaea</taxon>
    </lineage>
</organism>
<keyword evidence="5" id="KW-0119">Carbohydrate metabolism</keyword>
<evidence type="ECO:0000313" key="10">
    <source>
        <dbReference type="EMBL" id="OTA24504.1"/>
    </source>
</evidence>
<evidence type="ECO:0000256" key="4">
    <source>
        <dbReference type="ARBA" id="ARBA00023180"/>
    </source>
</evidence>
<dbReference type="Pfam" id="PF00686">
    <property type="entry name" value="CBM_20"/>
    <property type="match status" value="2"/>
</dbReference>
<comment type="caution">
    <text evidence="10">The sequence shown here is derived from an EMBL/GenBank/DDBJ whole genome shotgun (WGS) entry which is preliminary data.</text>
</comment>
<dbReference type="InterPro" id="IPR013783">
    <property type="entry name" value="Ig-like_fold"/>
</dbReference>
<dbReference type="PROSITE" id="PS51166">
    <property type="entry name" value="CBM20"/>
    <property type="match status" value="2"/>
</dbReference>
<dbReference type="AlphaFoldDB" id="A0A1Z5SUL3"/>
<dbReference type="PANTHER" id="PTHR34997">
    <property type="entry name" value="AM15"/>
    <property type="match status" value="1"/>
</dbReference>
<dbReference type="Pfam" id="PF01476">
    <property type="entry name" value="LysM"/>
    <property type="match status" value="3"/>
</dbReference>
<evidence type="ECO:0000256" key="3">
    <source>
        <dbReference type="ARBA" id="ARBA00023026"/>
    </source>
</evidence>
<sequence>MSPRSTKREREPLPSCSSTIIPNRMTCSRKLFIAFAASTVHVVQAQQLKDGHPAFMSYPGINNACETALNTTVDCPAFLQRVSVNNAILDLDQVQALCTGSCVTDLQSARSDIASACTADTDVIVYDNVAYPATFIADQYLFTTEVSCLRDTYTGEYCDPKFLVWSNQSFMTTNQSCSNCWLNVQALQLGNPLAYDDSLASNFAELKASCNAKSYTYATPTVYGINATETTDTDGAKFTKPATCTGSYVLQPGDDCNSVAKKMGVSTYSMLVSNGLDLYCQNFEAAVNSSASLCTPPTCKIYEWNFFDECNDVANQNDVSVAHFLSWNPNFDSICRNSIIFAGYQVCVSAPGGTVESGASTNLSVSPGASSAVPAPTNSFPETKECGGWYTVQAGDDCAKLSVAFSMTISDFLFLNPEIYTNCTNLLLGVSYCVFPVGDIASYSGYPAPTTLSITVPPATFSSVNTAVPSATNHPDPDFVFQNLPKAPGTADDCTFYADHNDNTRDADSNSCTAVASAWDIELEDLLDWNPSLSTDQEACATQPGRSYCVRKSTKVVYAPTGDECIAVNATEIPEGTNADCTCFTEVSGYEGTVGLDCKAIADDSSITLVVLQDLNPWLASDCDNALFAGLGEWDHRAVCIGTNATSSSSSTRSSSSGSKITKAMGPTRTGTPAGCRRFYTVQSGDGCAAIEETFDITFAQLYKWNPTIGEDCANLWLGYAYCVDASISATITTSSPTRSTPSVTTPTPTQEGMTKSCNDFYKVKSGDGCYDIASHYGISLEDFYTYNPAVGDDCSKLYPDNYVCVGVTSSGSCKIDVKFNTAHSTEWGESVWAVGSIPELGSWDVNEALMLTGSSGADGSTNWQATAELPADTQVSYKFVKVQTDGTPVWEQDPNRSFLTSSCGGSAMQEGGSWQGSSTGSTAPSTTSPIVPTCTSLDVVFEVLAQTTYGESVYVIGSVPALGEWSTDAAVVLAADQYTQARPLWRGTISLAVGQDVQFKFIKINLDGTYTWEADPNRIVRIPTDCSATLTQSGTFQQ</sequence>
<name>A0A1Z5SUL3_HORWE</name>
<dbReference type="OrthoDB" id="5985073at2759"/>
<dbReference type="SMART" id="SM01065">
    <property type="entry name" value="CBM_2"/>
    <property type="match status" value="2"/>
</dbReference>
<evidence type="ECO:0000259" key="8">
    <source>
        <dbReference type="PROSITE" id="PS51166"/>
    </source>
</evidence>
<dbReference type="PROSITE" id="PS51782">
    <property type="entry name" value="LYSM"/>
    <property type="match status" value="4"/>
</dbReference>
<dbReference type="Proteomes" id="UP000194280">
    <property type="component" value="Unassembled WGS sequence"/>
</dbReference>
<evidence type="ECO:0008006" key="12">
    <source>
        <dbReference type="Google" id="ProtNLM"/>
    </source>
</evidence>
<feature type="domain" description="CBM20" evidence="8">
    <location>
        <begin position="808"/>
        <end position="917"/>
    </location>
</feature>
<evidence type="ECO:0000256" key="1">
    <source>
        <dbReference type="ARBA" id="ARBA00022669"/>
    </source>
</evidence>
<protein>
    <recommendedName>
        <fullName evidence="12">CBM20 domain-containing protein</fullName>
    </recommendedName>
</protein>
<dbReference type="InterPro" id="IPR013784">
    <property type="entry name" value="Carb-bd-like_fold"/>
</dbReference>
<dbReference type="CDD" id="cd00118">
    <property type="entry name" value="LysM"/>
    <property type="match status" value="3"/>
</dbReference>
<accession>A0A1Z5SUL3</accession>
<dbReference type="InterPro" id="IPR052210">
    <property type="entry name" value="LysM1-like"/>
</dbReference>
<keyword evidence="6" id="KW-0624">Polysaccharide degradation</keyword>
<feature type="region of interest" description="Disordered" evidence="7">
    <location>
        <begin position="645"/>
        <end position="669"/>
    </location>
</feature>
<gene>
    <name evidence="10" type="ORF">BTJ68_11198</name>
</gene>
<dbReference type="SUPFAM" id="SSF49452">
    <property type="entry name" value="Starch-binding domain-like"/>
    <property type="match status" value="2"/>
</dbReference>
<dbReference type="Gene3D" id="3.10.350.10">
    <property type="entry name" value="LysM domain"/>
    <property type="match status" value="5"/>
</dbReference>
<dbReference type="FunFam" id="2.60.40.10:FF:000552">
    <property type="entry name" value="Related to glucoamylase"/>
    <property type="match status" value="1"/>
</dbReference>
<feature type="region of interest" description="Disordered" evidence="7">
    <location>
        <begin position="904"/>
        <end position="928"/>
    </location>
</feature>
<dbReference type="InParanoid" id="A0A1Z5SUL3"/>
<reference evidence="10 11" key="1">
    <citation type="submission" date="2017-01" db="EMBL/GenBank/DDBJ databases">
        <title>The recent genome duplication of the halophilic yeast Hortaea werneckii: insights from long-read sequencing.</title>
        <authorList>
            <person name="Sinha S."/>
            <person name="Flibotte S."/>
            <person name="Neira M."/>
            <person name="Lenassi M."/>
            <person name="Gostincar C."/>
            <person name="Stajich J.E."/>
            <person name="Nislow C.E."/>
        </authorList>
    </citation>
    <scope>NUCLEOTIDE SEQUENCE [LARGE SCALE GENOMIC DNA]</scope>
    <source>
        <strain evidence="10 11">EXF-2000</strain>
    </source>
</reference>
<dbReference type="GO" id="GO:0000272">
    <property type="term" value="P:polysaccharide catabolic process"/>
    <property type="evidence" value="ECO:0007669"/>
    <property type="project" value="UniProtKB-KW"/>
</dbReference>
<dbReference type="GO" id="GO:2001070">
    <property type="term" value="F:starch binding"/>
    <property type="evidence" value="ECO:0007669"/>
    <property type="project" value="InterPro"/>
</dbReference>
<feature type="compositionally biased region" description="Low complexity" evidence="7">
    <location>
        <begin position="647"/>
        <end position="659"/>
    </location>
</feature>
<keyword evidence="2" id="KW-0732">Signal</keyword>
<dbReference type="EMBL" id="MUNK01000241">
    <property type="protein sequence ID" value="OTA24504.1"/>
    <property type="molecule type" value="Genomic_DNA"/>
</dbReference>
<dbReference type="CDD" id="cd05811">
    <property type="entry name" value="CBM20_glucoamylase"/>
    <property type="match status" value="1"/>
</dbReference>
<dbReference type="VEuPathDB" id="FungiDB:BTJ68_11198"/>
<dbReference type="GO" id="GO:0008061">
    <property type="term" value="F:chitin binding"/>
    <property type="evidence" value="ECO:0007669"/>
    <property type="project" value="UniProtKB-KW"/>
</dbReference>
<feature type="compositionally biased region" description="Low complexity" evidence="7">
    <location>
        <begin position="912"/>
        <end position="928"/>
    </location>
</feature>
<evidence type="ECO:0000256" key="6">
    <source>
        <dbReference type="ARBA" id="ARBA00023326"/>
    </source>
</evidence>
<feature type="domain" description="LysM" evidence="9">
    <location>
        <begin position="678"/>
        <end position="724"/>
    </location>
</feature>
<proteinExistence type="predicted"/>
<evidence type="ECO:0000259" key="9">
    <source>
        <dbReference type="PROSITE" id="PS51782"/>
    </source>
</evidence>
<feature type="domain" description="LysM" evidence="9">
    <location>
        <begin position="300"/>
        <end position="348"/>
    </location>
</feature>
<dbReference type="Gene3D" id="2.60.40.10">
    <property type="entry name" value="Immunoglobulins"/>
    <property type="match status" value="2"/>
</dbReference>
<dbReference type="SUPFAM" id="SSF54106">
    <property type="entry name" value="LysM domain"/>
    <property type="match status" value="3"/>
</dbReference>
<feature type="domain" description="CBM20" evidence="8">
    <location>
        <begin position="932"/>
        <end position="1039"/>
    </location>
</feature>
<feature type="domain" description="LysM" evidence="9">
    <location>
        <begin position="760"/>
        <end position="806"/>
    </location>
</feature>
<dbReference type="SMART" id="SM00257">
    <property type="entry name" value="LysM"/>
    <property type="match status" value="4"/>
</dbReference>
<dbReference type="InterPro" id="IPR002044">
    <property type="entry name" value="CBM20"/>
</dbReference>
<dbReference type="STRING" id="1157616.A0A1Z5SUL3"/>
<evidence type="ECO:0000256" key="2">
    <source>
        <dbReference type="ARBA" id="ARBA00022729"/>
    </source>
</evidence>
<feature type="domain" description="LysM" evidence="9">
    <location>
        <begin position="388"/>
        <end position="434"/>
    </location>
</feature>